<keyword evidence="1" id="KW-0472">Membrane</keyword>
<dbReference type="AlphaFoldDB" id="A0A6C0ELH8"/>
<keyword evidence="1" id="KW-1133">Transmembrane helix</keyword>
<sequence>MSKPQLDLQGLKDLFKKGLRYAKKQFSSTLISGHDDLINYQLQLADKATTLQQLVAVSRIVNPVFANAFWDPKPVCDGCELQNTGIQFGVGTTGWYFLTAVVQGWCYNLSIFRLELAPPQVVVTTDRNQAVRWQIFGGYGKVGGKWYTMQDESIYMNYTQPSYSTFSLVGAGTTKSLSFSSTQPMVFNLSMSFTDTNGAKHSFQSTMTPNVGPQSNAPNSCLGCVPGMGSMYYSYTSMNTTFQIGQQAFTGGIGWIDHQNAKVGQLENLYERALLYSVKPKKSRGWLWFAIQDKESGIQYMFTYFYPPQKFYIQAVKQNTVLEEKDIQIINVYKEGKSYFKPTDTVMDASQTKVRVLDTILANGVNLPSKYAITLPGGKNVILVNASAPNVYPVAHAPYECPALLLDETGSRVIGAGLIEANFYLDNETYAKRMIVSAGGNYNNQGELQMVMNGLVPPQTGLQKFLTYMIVLIPLWILIAVLVFTLYKKDQRHVRLIIALLVLFISYGIAKKI</sequence>
<feature type="transmembrane region" description="Helical" evidence="1">
    <location>
        <begin position="494"/>
        <end position="510"/>
    </location>
</feature>
<name>A0A6C0ELH8_9ZZZZ</name>
<evidence type="ECO:0000313" key="2">
    <source>
        <dbReference type="EMBL" id="QHT29511.1"/>
    </source>
</evidence>
<dbReference type="SUPFAM" id="SSF159245">
    <property type="entry name" value="AttH-like"/>
    <property type="match status" value="1"/>
</dbReference>
<dbReference type="EMBL" id="MN738878">
    <property type="protein sequence ID" value="QHT29511.1"/>
    <property type="molecule type" value="Genomic_DNA"/>
</dbReference>
<proteinExistence type="predicted"/>
<protein>
    <submittedName>
        <fullName evidence="2">Uncharacterized protein</fullName>
    </submittedName>
</protein>
<evidence type="ECO:0000256" key="1">
    <source>
        <dbReference type="SAM" id="Phobius"/>
    </source>
</evidence>
<organism evidence="2">
    <name type="scientific">viral metagenome</name>
    <dbReference type="NCBI Taxonomy" id="1070528"/>
    <lineage>
        <taxon>unclassified sequences</taxon>
        <taxon>metagenomes</taxon>
        <taxon>organismal metagenomes</taxon>
    </lineage>
</organism>
<reference evidence="2" key="1">
    <citation type="journal article" date="2020" name="Nature">
        <title>Giant virus diversity and host interactions through global metagenomics.</title>
        <authorList>
            <person name="Schulz F."/>
            <person name="Roux S."/>
            <person name="Paez-Espino D."/>
            <person name="Jungbluth S."/>
            <person name="Walsh D.A."/>
            <person name="Denef V.J."/>
            <person name="McMahon K.D."/>
            <person name="Konstantinidis K.T."/>
            <person name="Eloe-Fadrosh E.A."/>
            <person name="Kyrpides N.C."/>
            <person name="Woyke T."/>
        </authorList>
    </citation>
    <scope>NUCLEOTIDE SEQUENCE</scope>
    <source>
        <strain evidence="2">GVMAG-M-3300005589-24</strain>
    </source>
</reference>
<keyword evidence="1" id="KW-0812">Transmembrane</keyword>
<feature type="transmembrane region" description="Helical" evidence="1">
    <location>
        <begin position="465"/>
        <end position="487"/>
    </location>
</feature>
<accession>A0A6C0ELH8</accession>